<dbReference type="PANTHER" id="PTHR31088:SF6">
    <property type="entry name" value="PHAGE SHOCK PROTEIN A"/>
    <property type="match status" value="1"/>
</dbReference>
<evidence type="ECO:0000313" key="3">
    <source>
        <dbReference type="EMBL" id="GAA6166966.1"/>
    </source>
</evidence>
<comment type="caution">
    <text evidence="3">The sequence shown here is derived from an EMBL/GenBank/DDBJ whole genome shotgun (WGS) entry which is preliminary data.</text>
</comment>
<accession>A0ABQ0A5M6</accession>
<organism evidence="3 4">
    <name type="scientific">Sessilibacter corallicola</name>
    <dbReference type="NCBI Taxonomy" id="2904075"/>
    <lineage>
        <taxon>Bacteria</taxon>
        <taxon>Pseudomonadati</taxon>
        <taxon>Pseudomonadota</taxon>
        <taxon>Gammaproteobacteria</taxon>
        <taxon>Cellvibrionales</taxon>
        <taxon>Cellvibrionaceae</taxon>
        <taxon>Sessilibacter</taxon>
    </lineage>
</organism>
<sequence length="224" mass="26012">MGIFSRFSDIVQSNINSMLDRAEDPEKMIRMMISEMEETLIEVRSASARIIADKKTAQRRLDNMEKDAAEWERKAKLALSKNREDLARAALAEKQAILEEIELINDELKNLEEHLEKLDVEISQLQTKLDDAKAKEKTMKLRQQTTSARMKTKRQNERSNVEDAFSKFEKFEQRLDKYESELEAMDLGKGKSGNLNQQFADLENDDKLNAEIERLKKDINTNNN</sequence>
<evidence type="ECO:0000313" key="4">
    <source>
        <dbReference type="Proteomes" id="UP001465153"/>
    </source>
</evidence>
<dbReference type="InterPro" id="IPR014319">
    <property type="entry name" value="Phageshock_PspA"/>
</dbReference>
<reference evidence="3 4" key="1">
    <citation type="submission" date="2024-04" db="EMBL/GenBank/DDBJ databases">
        <title>Draft genome sequence of Sessilibacter corallicola NBRC 116591.</title>
        <authorList>
            <person name="Miyakawa T."/>
            <person name="Kusuya Y."/>
            <person name="Miura T."/>
        </authorList>
    </citation>
    <scope>NUCLEOTIDE SEQUENCE [LARGE SCALE GENOMIC DNA]</scope>
    <source>
        <strain evidence="3 4">KU-00831-HH</strain>
    </source>
</reference>
<comment type="similarity">
    <text evidence="1">Belongs to the PspA/Vipp/IM30 family.</text>
</comment>
<dbReference type="EMBL" id="BAABWN010000002">
    <property type="protein sequence ID" value="GAA6166966.1"/>
    <property type="molecule type" value="Genomic_DNA"/>
</dbReference>
<evidence type="ECO:0000256" key="2">
    <source>
        <dbReference type="SAM" id="Coils"/>
    </source>
</evidence>
<proteinExistence type="inferred from homology"/>
<dbReference type="NCBIfam" id="TIGR02977">
    <property type="entry name" value="phageshock_pspA"/>
    <property type="match status" value="1"/>
</dbReference>
<dbReference type="Proteomes" id="UP001465153">
    <property type="component" value="Unassembled WGS sequence"/>
</dbReference>
<dbReference type="RefSeq" id="WP_233087806.1">
    <property type="nucleotide sequence ID" value="NZ_BAABWN010000002.1"/>
</dbReference>
<feature type="coiled-coil region" evidence="2">
    <location>
        <begin position="47"/>
        <end position="188"/>
    </location>
</feature>
<evidence type="ECO:0000256" key="1">
    <source>
        <dbReference type="ARBA" id="ARBA00043985"/>
    </source>
</evidence>
<keyword evidence="4" id="KW-1185">Reference proteome</keyword>
<keyword evidence="2" id="KW-0175">Coiled coil</keyword>
<dbReference type="Pfam" id="PF04012">
    <property type="entry name" value="PspA_IM30"/>
    <property type="match status" value="1"/>
</dbReference>
<name>A0ABQ0A5M6_9GAMM</name>
<gene>
    <name evidence="3" type="primary">pspA</name>
    <name evidence="3" type="ORF">NBRC116591_07760</name>
</gene>
<protein>
    <submittedName>
        <fullName evidence="3">Phage shock protein PspA</fullName>
    </submittedName>
</protein>
<dbReference type="InterPro" id="IPR007157">
    <property type="entry name" value="PspA_VIPP1"/>
</dbReference>
<dbReference type="PANTHER" id="PTHR31088">
    <property type="entry name" value="MEMBRANE-ASSOCIATED PROTEIN VIPP1, CHLOROPLASTIC"/>
    <property type="match status" value="1"/>
</dbReference>